<evidence type="ECO:0000259" key="2">
    <source>
        <dbReference type="Pfam" id="PF08327"/>
    </source>
</evidence>
<dbReference type="Proteomes" id="UP001597394">
    <property type="component" value="Unassembled WGS sequence"/>
</dbReference>
<evidence type="ECO:0000313" key="3">
    <source>
        <dbReference type="EMBL" id="MFD2544343.1"/>
    </source>
</evidence>
<feature type="domain" description="Activator of Hsp90 ATPase homologue 1/2-like C-terminal" evidence="2">
    <location>
        <begin position="11"/>
        <end position="107"/>
    </location>
</feature>
<sequence>METLNFEIIINAPIQKIWDVLWNQDSYTQWTQFFGEGSHYKSDWKVNGKTYFLAASGDGMVSTIKSLNEPEEVVFSHLGMIKDGVEDTKSKEVEEWSGSEESYFLRAISEDSTQLRVIIHISKEYSDHIKSGFNQGLQLLKELAEK</sequence>
<organism evidence="3 4">
    <name type="scientific">Kaistella montana</name>
    <dbReference type="NCBI Taxonomy" id="1849733"/>
    <lineage>
        <taxon>Bacteria</taxon>
        <taxon>Pseudomonadati</taxon>
        <taxon>Bacteroidota</taxon>
        <taxon>Flavobacteriia</taxon>
        <taxon>Flavobacteriales</taxon>
        <taxon>Weeksellaceae</taxon>
        <taxon>Chryseobacterium group</taxon>
        <taxon>Kaistella</taxon>
    </lineage>
</organism>
<keyword evidence="4" id="KW-1185">Reference proteome</keyword>
<protein>
    <submittedName>
        <fullName evidence="3">SRPBCC domain-containing protein</fullName>
    </submittedName>
</protein>
<evidence type="ECO:0000313" key="4">
    <source>
        <dbReference type="Proteomes" id="UP001597394"/>
    </source>
</evidence>
<dbReference type="EMBL" id="JBHULG010000001">
    <property type="protein sequence ID" value="MFD2544343.1"/>
    <property type="molecule type" value="Genomic_DNA"/>
</dbReference>
<proteinExistence type="inferred from homology"/>
<dbReference type="Pfam" id="PF08327">
    <property type="entry name" value="AHSA1"/>
    <property type="match status" value="1"/>
</dbReference>
<dbReference type="Gene3D" id="3.30.530.20">
    <property type="match status" value="1"/>
</dbReference>
<evidence type="ECO:0000256" key="1">
    <source>
        <dbReference type="ARBA" id="ARBA00006817"/>
    </source>
</evidence>
<name>A0ABW5K623_9FLAO</name>
<comment type="similarity">
    <text evidence="1">Belongs to the AHA1 family.</text>
</comment>
<dbReference type="SUPFAM" id="SSF55961">
    <property type="entry name" value="Bet v1-like"/>
    <property type="match status" value="1"/>
</dbReference>
<comment type="caution">
    <text evidence="3">The sequence shown here is derived from an EMBL/GenBank/DDBJ whole genome shotgun (WGS) entry which is preliminary data.</text>
</comment>
<accession>A0ABW5K623</accession>
<dbReference type="RefSeq" id="WP_255927270.1">
    <property type="nucleotide sequence ID" value="NZ_JANFQP010000001.1"/>
</dbReference>
<dbReference type="InterPro" id="IPR013538">
    <property type="entry name" value="ASHA1/2-like_C"/>
</dbReference>
<reference evidence="4" key="1">
    <citation type="journal article" date="2019" name="Int. J. Syst. Evol. Microbiol.">
        <title>The Global Catalogue of Microorganisms (GCM) 10K type strain sequencing project: providing services to taxonomists for standard genome sequencing and annotation.</title>
        <authorList>
            <consortium name="The Broad Institute Genomics Platform"/>
            <consortium name="The Broad Institute Genome Sequencing Center for Infectious Disease"/>
            <person name="Wu L."/>
            <person name="Ma J."/>
        </authorList>
    </citation>
    <scope>NUCLEOTIDE SEQUENCE [LARGE SCALE GENOMIC DNA]</scope>
    <source>
        <strain evidence="4">KCTC 52204</strain>
    </source>
</reference>
<gene>
    <name evidence="3" type="ORF">ACFSO8_02605</name>
</gene>
<dbReference type="CDD" id="cd07814">
    <property type="entry name" value="SRPBCC_CalC_Aha1-like"/>
    <property type="match status" value="1"/>
</dbReference>
<dbReference type="InterPro" id="IPR023393">
    <property type="entry name" value="START-like_dom_sf"/>
</dbReference>